<dbReference type="InterPro" id="IPR009731">
    <property type="entry name" value="P-like"/>
</dbReference>
<evidence type="ECO:0008006" key="3">
    <source>
        <dbReference type="Google" id="ProtNLM"/>
    </source>
</evidence>
<dbReference type="Pfam" id="PF06992">
    <property type="entry name" value="Phage_lambda_P"/>
    <property type="match status" value="1"/>
</dbReference>
<proteinExistence type="predicted"/>
<name>A0A2S5GQN7_9BURK</name>
<dbReference type="EMBL" id="PREU01000006">
    <property type="protein sequence ID" value="PPA75299.1"/>
    <property type="molecule type" value="Genomic_DNA"/>
</dbReference>
<gene>
    <name evidence="1" type="ORF">C4E15_14390</name>
</gene>
<protein>
    <recommendedName>
        <fullName evidence="3">Replication protein P</fullName>
    </recommendedName>
</protein>
<dbReference type="AlphaFoldDB" id="A0A2S5GQN7"/>
<comment type="caution">
    <text evidence="1">The sequence shown here is derived from an EMBL/GenBank/DDBJ whole genome shotgun (WGS) entry which is preliminary data.</text>
</comment>
<organism evidence="1 2">
    <name type="scientific">Achromobacter spanius</name>
    <dbReference type="NCBI Taxonomy" id="217203"/>
    <lineage>
        <taxon>Bacteria</taxon>
        <taxon>Pseudomonadati</taxon>
        <taxon>Pseudomonadota</taxon>
        <taxon>Betaproteobacteria</taxon>
        <taxon>Burkholderiales</taxon>
        <taxon>Alcaligenaceae</taxon>
        <taxon>Achromobacter</taxon>
    </lineage>
</organism>
<dbReference type="Proteomes" id="UP000239990">
    <property type="component" value="Unassembled WGS sequence"/>
</dbReference>
<dbReference type="OrthoDB" id="8946427at2"/>
<dbReference type="RefSeq" id="WP_104143992.1">
    <property type="nucleotide sequence ID" value="NZ_PREU01000006.1"/>
</dbReference>
<evidence type="ECO:0000313" key="1">
    <source>
        <dbReference type="EMBL" id="PPA75299.1"/>
    </source>
</evidence>
<sequence length="254" mass="28351">MTTVAQSTPEQAVNPWLLPRTKLDGISAIDHLWNRLSGTYGGRWLKDFPDMDSIENWKTAWAEALHDDHVTPHEVAEGLRACRRLFPDWPPAAGEFIRACRPDLEPEVAFYTAVAGMAARHNCEQGTWPHPAIFWAAVEVGAHDLQHCPYSTMKARWERTLNEVLARGEWKPIPEIVKALPAPPVTAQSRAQAEEQMRKIGATGIMNQSGRDPLRGWKRIIAETQDPKGKRYSPGIVAMARNALRLDAGQGAQP</sequence>
<evidence type="ECO:0000313" key="2">
    <source>
        <dbReference type="Proteomes" id="UP000239990"/>
    </source>
</evidence>
<reference evidence="1 2" key="1">
    <citation type="submission" date="2018-02" db="EMBL/GenBank/DDBJ databases">
        <title>Draft Genome of Achromobacter spanius stain 6.</title>
        <authorList>
            <person name="Gunasekera T.S."/>
            <person name="Radwan O."/>
            <person name="Ruiz O.N."/>
        </authorList>
    </citation>
    <scope>NUCLEOTIDE SEQUENCE [LARGE SCALE GENOMIC DNA]</scope>
    <source>
        <strain evidence="1 2">6</strain>
    </source>
</reference>
<dbReference type="GO" id="GO:0006270">
    <property type="term" value="P:DNA replication initiation"/>
    <property type="evidence" value="ECO:0007669"/>
    <property type="project" value="InterPro"/>
</dbReference>
<accession>A0A2S5GQN7</accession>